<feature type="signal peptide" evidence="4">
    <location>
        <begin position="1"/>
        <end position="20"/>
    </location>
</feature>
<dbReference type="Gene3D" id="3.10.105.10">
    <property type="entry name" value="Dipeptide-binding Protein, Domain 3"/>
    <property type="match status" value="1"/>
</dbReference>
<evidence type="ECO:0000256" key="4">
    <source>
        <dbReference type="SAM" id="SignalP"/>
    </source>
</evidence>
<feature type="chain" id="PRO_5018063775" evidence="4">
    <location>
        <begin position="21"/>
        <end position="532"/>
    </location>
</feature>
<dbReference type="InterPro" id="IPR039424">
    <property type="entry name" value="SBP_5"/>
</dbReference>
<dbReference type="CDD" id="cd08514">
    <property type="entry name" value="PBP2_AppA_like"/>
    <property type="match status" value="1"/>
</dbReference>
<dbReference type="InterPro" id="IPR000914">
    <property type="entry name" value="SBP_5_dom"/>
</dbReference>
<organism evidence="6 7">
    <name type="scientific">Desulfosoma caldarium</name>
    <dbReference type="NCBI Taxonomy" id="610254"/>
    <lineage>
        <taxon>Bacteria</taxon>
        <taxon>Pseudomonadati</taxon>
        <taxon>Thermodesulfobacteriota</taxon>
        <taxon>Syntrophobacteria</taxon>
        <taxon>Syntrophobacterales</taxon>
        <taxon>Syntrophobacteraceae</taxon>
        <taxon>Desulfosoma</taxon>
    </lineage>
</organism>
<proteinExistence type="inferred from homology"/>
<dbReference type="OrthoDB" id="9772924at2"/>
<name>A0A3N1UHP7_9BACT</name>
<dbReference type="Proteomes" id="UP000276223">
    <property type="component" value="Unassembled WGS sequence"/>
</dbReference>
<keyword evidence="2" id="KW-0813">Transport</keyword>
<dbReference type="Pfam" id="PF00496">
    <property type="entry name" value="SBP_bac_5"/>
    <property type="match status" value="1"/>
</dbReference>
<evidence type="ECO:0000313" key="6">
    <source>
        <dbReference type="EMBL" id="ROQ90795.1"/>
    </source>
</evidence>
<keyword evidence="7" id="KW-1185">Reference proteome</keyword>
<dbReference type="GO" id="GO:1904680">
    <property type="term" value="F:peptide transmembrane transporter activity"/>
    <property type="evidence" value="ECO:0007669"/>
    <property type="project" value="TreeGrafter"/>
</dbReference>
<dbReference type="FunFam" id="3.10.105.10:FF:000006">
    <property type="entry name" value="Peptide ABC transporter substrate-binding protein"/>
    <property type="match status" value="1"/>
</dbReference>
<sequence length="532" mass="62170">MGVNALFLGLIVAAIGTAWAGPLPAAQPADGDWLIVHLGAEPGTLNPITATDAYAARVNDLIYESLLRRDPRTLELVPVLAESWTISEDRLTYTFHLRKDVRWQDGTPFTARDVLYSFERINDPAVDAAHLRNYYRDIEKLEILDDHTIRYRYRMPYFRALEFCGGLPIVPSHLFKEGDDFNQHPIGRHPLGTGPYRFVRWETGKEIVLERHEGYWGTKPHLARVVFKIITDNTVALQVLKKGGLDFMSLRPIQWMKQTGSPRFQERFQKFKYYLPSYTYIGWNQRKPYFEDRRVRQAMTLLLDREMILQRLLFGLGTVVSGPFYVHSPEYNKAIAPYPYDPERARRLLKEAGWEDHDGDGLLDRNGTPFRFEFLISAGSLFAEQLATIVQQNLKNVGIAVTIRKLEWPVFIQKIQSHEFDACTLGWSLGWETDPYQLWHSSQADKGSNFVGFRNEEADRLIEEARREFDPLKRQAMYHRFHEILHEEQPYTFLFTTEALVAVDRRFENVNVYPMGLEFREWWVPKEKQRYQ</sequence>
<evidence type="ECO:0000313" key="7">
    <source>
        <dbReference type="Proteomes" id="UP000276223"/>
    </source>
</evidence>
<dbReference type="PIRSF" id="PIRSF002741">
    <property type="entry name" value="MppA"/>
    <property type="match status" value="1"/>
</dbReference>
<reference evidence="6 7" key="1">
    <citation type="submission" date="2018-11" db="EMBL/GenBank/DDBJ databases">
        <title>Genomic Encyclopedia of Type Strains, Phase IV (KMG-IV): sequencing the most valuable type-strain genomes for metagenomic binning, comparative biology and taxonomic classification.</title>
        <authorList>
            <person name="Goeker M."/>
        </authorList>
    </citation>
    <scope>NUCLEOTIDE SEQUENCE [LARGE SCALE GENOMIC DNA]</scope>
    <source>
        <strain evidence="6 7">DSM 22027</strain>
    </source>
</reference>
<dbReference type="EMBL" id="RJVA01000014">
    <property type="protein sequence ID" value="ROQ90795.1"/>
    <property type="molecule type" value="Genomic_DNA"/>
</dbReference>
<dbReference type="GO" id="GO:0015833">
    <property type="term" value="P:peptide transport"/>
    <property type="evidence" value="ECO:0007669"/>
    <property type="project" value="TreeGrafter"/>
</dbReference>
<evidence type="ECO:0000256" key="1">
    <source>
        <dbReference type="ARBA" id="ARBA00005695"/>
    </source>
</evidence>
<dbReference type="GO" id="GO:0043190">
    <property type="term" value="C:ATP-binding cassette (ABC) transporter complex"/>
    <property type="evidence" value="ECO:0007669"/>
    <property type="project" value="InterPro"/>
</dbReference>
<dbReference type="AlphaFoldDB" id="A0A3N1UHP7"/>
<dbReference type="Gene3D" id="3.90.76.10">
    <property type="entry name" value="Dipeptide-binding Protein, Domain 1"/>
    <property type="match status" value="1"/>
</dbReference>
<dbReference type="SUPFAM" id="SSF53850">
    <property type="entry name" value="Periplasmic binding protein-like II"/>
    <property type="match status" value="1"/>
</dbReference>
<gene>
    <name evidence="6" type="ORF">EDC27_2689</name>
</gene>
<dbReference type="PANTHER" id="PTHR30290">
    <property type="entry name" value="PERIPLASMIC BINDING COMPONENT OF ABC TRANSPORTER"/>
    <property type="match status" value="1"/>
</dbReference>
<protein>
    <submittedName>
        <fullName evidence="6">Peptide/nickel transport system substrate-binding protein</fullName>
    </submittedName>
</protein>
<dbReference type="RefSeq" id="WP_123291138.1">
    <property type="nucleotide sequence ID" value="NZ_RJVA01000014.1"/>
</dbReference>
<dbReference type="PANTHER" id="PTHR30290:SF38">
    <property type="entry name" value="D,D-DIPEPTIDE-BINDING PERIPLASMIC PROTEIN DDPA-RELATED"/>
    <property type="match status" value="1"/>
</dbReference>
<comment type="caution">
    <text evidence="6">The sequence shown here is derived from an EMBL/GenBank/DDBJ whole genome shotgun (WGS) entry which is preliminary data.</text>
</comment>
<accession>A0A3N1UHP7</accession>
<evidence type="ECO:0000256" key="2">
    <source>
        <dbReference type="ARBA" id="ARBA00022448"/>
    </source>
</evidence>
<dbReference type="Gene3D" id="3.40.190.10">
    <property type="entry name" value="Periplasmic binding protein-like II"/>
    <property type="match status" value="1"/>
</dbReference>
<comment type="similarity">
    <text evidence="1">Belongs to the bacterial solute-binding protein 5 family.</text>
</comment>
<dbReference type="GO" id="GO:0030288">
    <property type="term" value="C:outer membrane-bounded periplasmic space"/>
    <property type="evidence" value="ECO:0007669"/>
    <property type="project" value="UniProtKB-ARBA"/>
</dbReference>
<dbReference type="InterPro" id="IPR030678">
    <property type="entry name" value="Peptide/Ni-bd"/>
</dbReference>
<evidence type="ECO:0000256" key="3">
    <source>
        <dbReference type="ARBA" id="ARBA00022729"/>
    </source>
</evidence>
<feature type="domain" description="Solute-binding protein family 5" evidence="5">
    <location>
        <begin position="75"/>
        <end position="446"/>
    </location>
</feature>
<keyword evidence="3 4" id="KW-0732">Signal</keyword>
<evidence type="ECO:0000259" key="5">
    <source>
        <dbReference type="Pfam" id="PF00496"/>
    </source>
</evidence>